<name>A0A2B7ZK04_9EURO</name>
<dbReference type="GO" id="GO:0005737">
    <property type="term" value="C:cytoplasm"/>
    <property type="evidence" value="ECO:0007669"/>
    <property type="project" value="TreeGrafter"/>
</dbReference>
<dbReference type="GO" id="GO:0050684">
    <property type="term" value="P:regulation of mRNA processing"/>
    <property type="evidence" value="ECO:0007669"/>
    <property type="project" value="TreeGrafter"/>
</dbReference>
<dbReference type="GO" id="GO:0005524">
    <property type="term" value="F:ATP binding"/>
    <property type="evidence" value="ECO:0007669"/>
    <property type="project" value="UniProtKB-UniRule"/>
</dbReference>
<evidence type="ECO:0000256" key="5">
    <source>
        <dbReference type="ARBA" id="ARBA00022777"/>
    </source>
</evidence>
<reference evidence="11 12" key="1">
    <citation type="submission" date="2017-10" db="EMBL/GenBank/DDBJ databases">
        <title>Comparative genomics in systemic dimorphic fungi from Ajellomycetaceae.</title>
        <authorList>
            <person name="Munoz J.F."/>
            <person name="Mcewen J.G."/>
            <person name="Clay O.K."/>
            <person name="Cuomo C.A."/>
        </authorList>
    </citation>
    <scope>NUCLEOTIDE SEQUENCE [LARGE SCALE GENOMIC DNA]</scope>
    <source>
        <strain evidence="11 12">UAMH4076</strain>
    </source>
</reference>
<dbReference type="InterPro" id="IPR017441">
    <property type="entry name" value="Protein_kinase_ATP_BS"/>
</dbReference>
<evidence type="ECO:0000256" key="9">
    <source>
        <dbReference type="PROSITE-ProRule" id="PRU10141"/>
    </source>
</evidence>
<dbReference type="GO" id="GO:0004674">
    <property type="term" value="F:protein serine/threonine kinase activity"/>
    <property type="evidence" value="ECO:0007669"/>
    <property type="project" value="UniProtKB-KW"/>
</dbReference>
<sequence>MGWPKAKPSTLFAGVALLHLKDKPPSLHKFTSKELRVLMALYSRGIHRSPAFPFLKPFLPLHFRFNFPIQTPNLRSFSRSHSTPSHSGCLSAIIPSHREFDFKYNWIDGAENLEKYEPGGYHPIMIGDTLQERYQVVDKLGFGGYSTVWLARDLRLEQYVAVKVAIADGPDRDSLRHELKALQALSTPPSSPYVQQHRGCGLFPLILDEFEIHGPNGAHPCYTTVPARCNLRDVSYSRLFHLDVARALAGGLALAVAYTHSKGYVHGDIHLSNILIRLPSSLDQLSIEQLYKEYGKPETVTITQCNKNPLPPNVPAKAALPLYLGKKAEEFTLSEVGAGVLLGDFGEAFEPASDLRQGKDCHTPLAFRAPEAHFEPQAPLSYPSDIWGLATAIWEILGMKAIFSLEYTNINKIISQHIDVLGPLPYPWWESWEERDLFFDGNGKPKEGRGVWPPIKEAFEEGVQKYRRMDKIGEFDREEASAILDLMCRMLAFRPEGRPTAEEVLNSEWMMRWALPCFQRSLQAQ</sequence>
<protein>
    <recommendedName>
        <fullName evidence="1">non-specific serine/threonine protein kinase</fullName>
        <ecNumber evidence="1">2.7.11.1</ecNumber>
    </recommendedName>
</protein>
<evidence type="ECO:0000313" key="12">
    <source>
        <dbReference type="Proteomes" id="UP000226031"/>
    </source>
</evidence>
<dbReference type="SUPFAM" id="SSF56112">
    <property type="entry name" value="Protein kinase-like (PK-like)"/>
    <property type="match status" value="1"/>
</dbReference>
<dbReference type="PROSITE" id="PS50011">
    <property type="entry name" value="PROTEIN_KINASE_DOM"/>
    <property type="match status" value="1"/>
</dbReference>
<feature type="binding site" evidence="9">
    <location>
        <position position="163"/>
    </location>
    <ligand>
        <name>ATP</name>
        <dbReference type="ChEBI" id="CHEBI:30616"/>
    </ligand>
</feature>
<dbReference type="VEuPathDB" id="FungiDB:EMCG_06158"/>
<keyword evidence="6 9" id="KW-0067">ATP-binding</keyword>
<evidence type="ECO:0000313" key="11">
    <source>
        <dbReference type="EMBL" id="PGH33498.1"/>
    </source>
</evidence>
<dbReference type="Pfam" id="PF00069">
    <property type="entry name" value="Pkinase"/>
    <property type="match status" value="1"/>
</dbReference>
<dbReference type="InterPro" id="IPR051334">
    <property type="entry name" value="SRPK"/>
</dbReference>
<dbReference type="EMBL" id="PDND01000061">
    <property type="protein sequence ID" value="PGH33498.1"/>
    <property type="molecule type" value="Genomic_DNA"/>
</dbReference>
<evidence type="ECO:0000256" key="3">
    <source>
        <dbReference type="ARBA" id="ARBA00022679"/>
    </source>
</evidence>
<keyword evidence="5 11" id="KW-0418">Kinase</keyword>
<dbReference type="Proteomes" id="UP000226031">
    <property type="component" value="Unassembled WGS sequence"/>
</dbReference>
<keyword evidence="3" id="KW-0808">Transferase</keyword>
<evidence type="ECO:0000256" key="7">
    <source>
        <dbReference type="ARBA" id="ARBA00047899"/>
    </source>
</evidence>
<dbReference type="GO" id="GO:0000245">
    <property type="term" value="P:spliceosomal complex assembly"/>
    <property type="evidence" value="ECO:0007669"/>
    <property type="project" value="TreeGrafter"/>
</dbReference>
<organism evidence="11 12">
    <name type="scientific">[Emmonsia] crescens</name>
    <dbReference type="NCBI Taxonomy" id="73230"/>
    <lineage>
        <taxon>Eukaryota</taxon>
        <taxon>Fungi</taxon>
        <taxon>Dikarya</taxon>
        <taxon>Ascomycota</taxon>
        <taxon>Pezizomycotina</taxon>
        <taxon>Eurotiomycetes</taxon>
        <taxon>Eurotiomycetidae</taxon>
        <taxon>Onygenales</taxon>
        <taxon>Ajellomycetaceae</taxon>
        <taxon>Emergomyces</taxon>
    </lineage>
</organism>
<keyword evidence="12" id="KW-1185">Reference proteome</keyword>
<proteinExistence type="predicted"/>
<dbReference type="EC" id="2.7.11.1" evidence="1"/>
<dbReference type="PROSITE" id="PS00107">
    <property type="entry name" value="PROTEIN_KINASE_ATP"/>
    <property type="match status" value="1"/>
</dbReference>
<gene>
    <name evidence="11" type="ORF">GX50_03654</name>
</gene>
<dbReference type="GO" id="GO:0005634">
    <property type="term" value="C:nucleus"/>
    <property type="evidence" value="ECO:0007669"/>
    <property type="project" value="TreeGrafter"/>
</dbReference>
<dbReference type="AlphaFoldDB" id="A0A2B7ZK04"/>
<evidence type="ECO:0000256" key="6">
    <source>
        <dbReference type="ARBA" id="ARBA00022840"/>
    </source>
</evidence>
<dbReference type="PANTHER" id="PTHR47634">
    <property type="entry name" value="PROTEIN KINASE DOMAIN-CONTAINING PROTEIN-RELATED"/>
    <property type="match status" value="1"/>
</dbReference>
<keyword evidence="4 9" id="KW-0547">Nucleotide-binding</keyword>
<keyword evidence="2" id="KW-0723">Serine/threonine-protein kinase</keyword>
<accession>A0A2B7ZK04</accession>
<evidence type="ECO:0000256" key="1">
    <source>
        <dbReference type="ARBA" id="ARBA00012513"/>
    </source>
</evidence>
<dbReference type="Gene3D" id="1.10.510.10">
    <property type="entry name" value="Transferase(Phosphotransferase) domain 1"/>
    <property type="match status" value="1"/>
</dbReference>
<evidence type="ECO:0000256" key="4">
    <source>
        <dbReference type="ARBA" id="ARBA00022741"/>
    </source>
</evidence>
<comment type="caution">
    <text evidence="11">The sequence shown here is derived from an EMBL/GenBank/DDBJ whole genome shotgun (WGS) entry which is preliminary data.</text>
</comment>
<dbReference type="InterPro" id="IPR000719">
    <property type="entry name" value="Prot_kinase_dom"/>
</dbReference>
<comment type="catalytic activity">
    <reaction evidence="8">
        <text>L-seryl-[protein] + ATP = O-phospho-L-seryl-[protein] + ADP + H(+)</text>
        <dbReference type="Rhea" id="RHEA:17989"/>
        <dbReference type="Rhea" id="RHEA-COMP:9863"/>
        <dbReference type="Rhea" id="RHEA-COMP:11604"/>
        <dbReference type="ChEBI" id="CHEBI:15378"/>
        <dbReference type="ChEBI" id="CHEBI:29999"/>
        <dbReference type="ChEBI" id="CHEBI:30616"/>
        <dbReference type="ChEBI" id="CHEBI:83421"/>
        <dbReference type="ChEBI" id="CHEBI:456216"/>
        <dbReference type="EC" id="2.7.11.1"/>
    </reaction>
</comment>
<dbReference type="PANTHER" id="PTHR47634:SF9">
    <property type="entry name" value="PROTEIN KINASE DOMAIN-CONTAINING PROTEIN-RELATED"/>
    <property type="match status" value="1"/>
</dbReference>
<evidence type="ECO:0000259" key="10">
    <source>
        <dbReference type="PROSITE" id="PS50011"/>
    </source>
</evidence>
<dbReference type="SMART" id="SM00220">
    <property type="entry name" value="S_TKc"/>
    <property type="match status" value="1"/>
</dbReference>
<dbReference type="Gene3D" id="3.30.200.20">
    <property type="entry name" value="Phosphorylase Kinase, domain 1"/>
    <property type="match status" value="1"/>
</dbReference>
<dbReference type="InterPro" id="IPR011009">
    <property type="entry name" value="Kinase-like_dom_sf"/>
</dbReference>
<comment type="catalytic activity">
    <reaction evidence="7">
        <text>L-threonyl-[protein] + ATP = O-phospho-L-threonyl-[protein] + ADP + H(+)</text>
        <dbReference type="Rhea" id="RHEA:46608"/>
        <dbReference type="Rhea" id="RHEA-COMP:11060"/>
        <dbReference type="Rhea" id="RHEA-COMP:11605"/>
        <dbReference type="ChEBI" id="CHEBI:15378"/>
        <dbReference type="ChEBI" id="CHEBI:30013"/>
        <dbReference type="ChEBI" id="CHEBI:30616"/>
        <dbReference type="ChEBI" id="CHEBI:61977"/>
        <dbReference type="ChEBI" id="CHEBI:456216"/>
        <dbReference type="EC" id="2.7.11.1"/>
    </reaction>
</comment>
<evidence type="ECO:0000256" key="8">
    <source>
        <dbReference type="ARBA" id="ARBA00048679"/>
    </source>
</evidence>
<feature type="domain" description="Protein kinase" evidence="10">
    <location>
        <begin position="134"/>
        <end position="510"/>
    </location>
</feature>
<evidence type="ECO:0000256" key="2">
    <source>
        <dbReference type="ARBA" id="ARBA00022527"/>
    </source>
</evidence>